<dbReference type="PANTHER" id="PTHR22617">
    <property type="entry name" value="CHEMOTAXIS SENSOR HISTIDINE KINASE-RELATED"/>
    <property type="match status" value="1"/>
</dbReference>
<dbReference type="SUPFAM" id="SSF50341">
    <property type="entry name" value="CheW-like"/>
    <property type="match status" value="1"/>
</dbReference>
<organism evidence="2 3">
    <name type="scientific">Paratissierella segnis</name>
    <dbReference type="NCBI Taxonomy" id="2763679"/>
    <lineage>
        <taxon>Bacteria</taxon>
        <taxon>Bacillati</taxon>
        <taxon>Bacillota</taxon>
        <taxon>Tissierellia</taxon>
        <taxon>Tissierellales</taxon>
        <taxon>Tissierellaceae</taxon>
        <taxon>Paratissierella</taxon>
    </lineage>
</organism>
<dbReference type="GO" id="GO:0007165">
    <property type="term" value="P:signal transduction"/>
    <property type="evidence" value="ECO:0007669"/>
    <property type="project" value="InterPro"/>
</dbReference>
<dbReference type="AlphaFoldDB" id="A0A926EXG8"/>
<dbReference type="InterPro" id="IPR002545">
    <property type="entry name" value="CheW-lke_dom"/>
</dbReference>
<evidence type="ECO:0000313" key="2">
    <source>
        <dbReference type="EMBL" id="MBC8588292.1"/>
    </source>
</evidence>
<feature type="domain" description="CheW-like" evidence="1">
    <location>
        <begin position="1"/>
        <end position="140"/>
    </location>
</feature>
<dbReference type="EMBL" id="JACRTG010000018">
    <property type="protein sequence ID" value="MBC8588292.1"/>
    <property type="molecule type" value="Genomic_DNA"/>
</dbReference>
<dbReference type="InterPro" id="IPR039315">
    <property type="entry name" value="CheW"/>
</dbReference>
<gene>
    <name evidence="2" type="ORF">H8707_08570</name>
</gene>
<dbReference type="Gene3D" id="2.30.30.40">
    <property type="entry name" value="SH3 Domains"/>
    <property type="match status" value="1"/>
</dbReference>
<dbReference type="Pfam" id="PF01584">
    <property type="entry name" value="CheW"/>
    <property type="match status" value="1"/>
</dbReference>
<evidence type="ECO:0000259" key="1">
    <source>
        <dbReference type="PROSITE" id="PS50851"/>
    </source>
</evidence>
<name>A0A926EXG8_9FIRM</name>
<comment type="caution">
    <text evidence="2">The sequence shown here is derived from an EMBL/GenBank/DDBJ whole genome shotgun (WGS) entry which is preliminary data.</text>
</comment>
<sequence>MEQYVVFESNNQKFGLSVPQVEKVIEYKDIKDIPDSSDYLLGYLQYDGKFLPIIDLNLRLYNLSTAIKRENKILVVNWKGGLVGLLVEKIIGIYKLSKDQYEEKNGEYQIIKDYMKGFFNTEHGIIIILDTDKVFTPEQEEEIKGLSSKVE</sequence>
<dbReference type="RefSeq" id="WP_262429741.1">
    <property type="nucleotide sequence ID" value="NZ_JACRTG010000018.1"/>
</dbReference>
<protein>
    <submittedName>
        <fullName evidence="2">Chemotaxis protein CheW</fullName>
    </submittedName>
</protein>
<dbReference type="Proteomes" id="UP000601171">
    <property type="component" value="Unassembled WGS sequence"/>
</dbReference>
<reference evidence="2" key="1">
    <citation type="submission" date="2020-08" db="EMBL/GenBank/DDBJ databases">
        <title>Genome public.</title>
        <authorList>
            <person name="Liu C."/>
            <person name="Sun Q."/>
        </authorList>
    </citation>
    <scope>NUCLEOTIDE SEQUENCE</scope>
    <source>
        <strain evidence="2">BX21</strain>
    </source>
</reference>
<evidence type="ECO:0000313" key="3">
    <source>
        <dbReference type="Proteomes" id="UP000601171"/>
    </source>
</evidence>
<keyword evidence="3" id="KW-1185">Reference proteome</keyword>
<dbReference type="Gene3D" id="2.40.50.180">
    <property type="entry name" value="CheA-289, Domain 4"/>
    <property type="match status" value="1"/>
</dbReference>
<dbReference type="PANTHER" id="PTHR22617:SF23">
    <property type="entry name" value="CHEMOTAXIS PROTEIN CHEW"/>
    <property type="match status" value="1"/>
</dbReference>
<dbReference type="GO" id="GO:0005829">
    <property type="term" value="C:cytosol"/>
    <property type="evidence" value="ECO:0007669"/>
    <property type="project" value="TreeGrafter"/>
</dbReference>
<dbReference type="SMART" id="SM00260">
    <property type="entry name" value="CheW"/>
    <property type="match status" value="1"/>
</dbReference>
<dbReference type="PROSITE" id="PS50851">
    <property type="entry name" value="CHEW"/>
    <property type="match status" value="1"/>
</dbReference>
<dbReference type="GO" id="GO:0006935">
    <property type="term" value="P:chemotaxis"/>
    <property type="evidence" value="ECO:0007669"/>
    <property type="project" value="InterPro"/>
</dbReference>
<proteinExistence type="predicted"/>
<accession>A0A926EXG8</accession>
<dbReference type="InterPro" id="IPR036061">
    <property type="entry name" value="CheW-like_dom_sf"/>
</dbReference>